<dbReference type="OrthoDB" id="196672at2"/>
<dbReference type="EMBL" id="QLLL01000006">
    <property type="protein sequence ID" value="RAJ02350.1"/>
    <property type="molecule type" value="Genomic_DNA"/>
</dbReference>
<feature type="transmembrane region" description="Helical" evidence="1">
    <location>
        <begin position="170"/>
        <end position="189"/>
    </location>
</feature>
<evidence type="ECO:0000256" key="1">
    <source>
        <dbReference type="SAM" id="Phobius"/>
    </source>
</evidence>
<dbReference type="PANTHER" id="PTHR34365">
    <property type="entry name" value="ENOLASE (DUF1399)"/>
    <property type="match status" value="1"/>
</dbReference>
<proteinExistence type="predicted"/>
<sequence length="253" mass="28023">MTPSENALWQKMQAFQLDEKGSQEPFSQRLSKAQNWSPLFTQLAMEEYKRFIFLAAISPTPVTPSIFIDEVWHFHLVYTRQYWETLCGDILEKVIHHDPGQNGPEDKAYFQERYRYTLQLYEQTFNQPPPPAIWFPRRKAKDPAPFSLVISLAAFMIAMTLFNRGAKHEVVIGILLMCVPIVLFIKWVAGNAKNTGGTNVDDYVNSCASSCGTFDSHGSDCWSDGCGDSSDSGDAGCSSGCGSSCGSSCGGGD</sequence>
<keyword evidence="1" id="KW-0812">Transmembrane</keyword>
<dbReference type="InterPro" id="IPR009836">
    <property type="entry name" value="GRDP-like"/>
</dbReference>
<dbReference type="RefSeq" id="WP_111598798.1">
    <property type="nucleotide sequence ID" value="NZ_QLLL01000006.1"/>
</dbReference>
<accession>A0A327QCZ1</accession>
<dbReference type="Proteomes" id="UP000249547">
    <property type="component" value="Unassembled WGS sequence"/>
</dbReference>
<dbReference type="AlphaFoldDB" id="A0A327QCZ1"/>
<protein>
    <submittedName>
        <fullName evidence="2">Uncharacterized protein</fullName>
    </submittedName>
</protein>
<name>A0A327QCZ1_9BACT</name>
<comment type="caution">
    <text evidence="2">The sequence shown here is derived from an EMBL/GenBank/DDBJ whole genome shotgun (WGS) entry which is preliminary data.</text>
</comment>
<keyword evidence="1" id="KW-1133">Transmembrane helix</keyword>
<evidence type="ECO:0000313" key="2">
    <source>
        <dbReference type="EMBL" id="RAJ02350.1"/>
    </source>
</evidence>
<gene>
    <name evidence="2" type="ORF">LX64_03362</name>
</gene>
<reference evidence="2 3" key="1">
    <citation type="submission" date="2018-06" db="EMBL/GenBank/DDBJ databases">
        <title>Genomic Encyclopedia of Archaeal and Bacterial Type Strains, Phase II (KMG-II): from individual species to whole genera.</title>
        <authorList>
            <person name="Goeker M."/>
        </authorList>
    </citation>
    <scope>NUCLEOTIDE SEQUENCE [LARGE SCALE GENOMIC DNA]</scope>
    <source>
        <strain evidence="2 3">DSM 23857</strain>
    </source>
</reference>
<organism evidence="2 3">
    <name type="scientific">Chitinophaga skermanii</name>
    <dbReference type="NCBI Taxonomy" id="331697"/>
    <lineage>
        <taxon>Bacteria</taxon>
        <taxon>Pseudomonadati</taxon>
        <taxon>Bacteroidota</taxon>
        <taxon>Chitinophagia</taxon>
        <taxon>Chitinophagales</taxon>
        <taxon>Chitinophagaceae</taxon>
        <taxon>Chitinophaga</taxon>
    </lineage>
</organism>
<dbReference type="PANTHER" id="PTHR34365:SF7">
    <property type="entry name" value="GLYCINE-RICH DOMAIN-CONTAINING PROTEIN 1"/>
    <property type="match status" value="1"/>
</dbReference>
<feature type="transmembrane region" description="Helical" evidence="1">
    <location>
        <begin position="146"/>
        <end position="164"/>
    </location>
</feature>
<keyword evidence="3" id="KW-1185">Reference proteome</keyword>
<keyword evidence="1" id="KW-0472">Membrane</keyword>
<evidence type="ECO:0000313" key="3">
    <source>
        <dbReference type="Proteomes" id="UP000249547"/>
    </source>
</evidence>